<reference evidence="1 2" key="2">
    <citation type="submission" date="2017-09" db="EMBL/GenBank/DDBJ databases">
        <title>The genome of whitefly Bemisia tabaci, a global crop pest, provides novel insights into virus transmission, host adaptation and insecticide resistance.</title>
        <authorList>
            <person name="Kaur N."/>
            <person name="Kliot A."/>
            <person name="Pinheiro P.V."/>
            <person name="Luan J."/>
            <person name="Zheng Y."/>
            <person name="Liu W."/>
            <person name="Sun H."/>
            <person name="Yang X."/>
            <person name="Xu Y."/>
            <person name="Luo Y."/>
            <person name="Kruse A."/>
            <person name="Fisher T.W."/>
            <person name="Nelson D.R."/>
            <person name="Elimelech M."/>
            <person name="MacCoss M."/>
            <person name="Johnson R."/>
            <person name="Cohen E."/>
            <person name="Hunter W.B."/>
            <person name="Brown J.K."/>
            <person name="Jander G."/>
            <person name="Cilia M."/>
            <person name="Douglas A.E."/>
            <person name="Ghanim M."/>
            <person name="Simmons A.M."/>
            <person name="Wintermantel W.M."/>
            <person name="Ling K.-S."/>
            <person name="Fei Z."/>
        </authorList>
    </citation>
    <scope>NUCLEOTIDE SEQUENCE [LARGE SCALE GENOMIC DNA]</scope>
    <source>
        <strain evidence="1 2">MEAM1</strain>
    </source>
</reference>
<name>A0A249DZX3_9ENTR</name>
<protein>
    <submittedName>
        <fullName evidence="1">Uncharacterized protein</fullName>
    </submittedName>
</protein>
<dbReference type="EMBL" id="CP016303">
    <property type="protein sequence ID" value="ASX26889.1"/>
    <property type="molecule type" value="Genomic_DNA"/>
</dbReference>
<organism evidence="1 2">
    <name type="scientific">Candidatus Hamiltonella defensa</name>
    <name type="common">Bemisia tabaci</name>
    <dbReference type="NCBI Taxonomy" id="672795"/>
    <lineage>
        <taxon>Bacteria</taxon>
        <taxon>Pseudomonadati</taxon>
        <taxon>Pseudomonadota</taxon>
        <taxon>Gammaproteobacteria</taxon>
        <taxon>Enterobacterales</taxon>
        <taxon>Enterobacteriaceae</taxon>
        <taxon>aphid secondary symbionts</taxon>
        <taxon>Candidatus Williamhamiltonella</taxon>
    </lineage>
</organism>
<evidence type="ECO:0000313" key="2">
    <source>
        <dbReference type="Proteomes" id="UP000216438"/>
    </source>
</evidence>
<accession>A0A249DZX3</accession>
<proteinExistence type="predicted"/>
<gene>
    <name evidence="1" type="ORF">BA171_07780</name>
</gene>
<reference evidence="2" key="1">
    <citation type="submission" date="2016-06" db="EMBL/GenBank/DDBJ databases">
        <authorList>
            <person name="Chen W."/>
            <person name="Hasegawa D.K."/>
        </authorList>
    </citation>
    <scope>NUCLEOTIDE SEQUENCE [LARGE SCALE GENOMIC DNA]</scope>
    <source>
        <strain evidence="2">MEAM1</strain>
    </source>
</reference>
<dbReference type="AlphaFoldDB" id="A0A249DZX3"/>
<sequence length="179" mass="21029">MMILRYLYVFILIFFLSGCALLNLKTNETGLSKKWTISVCGKDIKVTSQSNPILLYQNMIRCIEYHQYNHAVMLFSLAGTYSYFDFYRMSQGVNAHFHNRLLKNAMQLLDQEQKNIFEAHLNRILKNELSLTKICSQVKKIGMPMYIQNYMNANQVFDIDIDATKNWENALQGYLHCRM</sequence>
<dbReference type="PROSITE" id="PS51257">
    <property type="entry name" value="PROKAR_LIPOPROTEIN"/>
    <property type="match status" value="1"/>
</dbReference>
<evidence type="ECO:0000313" key="1">
    <source>
        <dbReference type="EMBL" id="ASX26889.1"/>
    </source>
</evidence>
<dbReference type="Proteomes" id="UP000216438">
    <property type="component" value="Chromosome"/>
</dbReference>